<protein>
    <recommendedName>
        <fullName evidence="1">NYN domain-containing protein</fullName>
    </recommendedName>
</protein>
<organism evidence="2 3">
    <name type="scientific">Arabis alpina</name>
    <name type="common">Alpine rock-cress</name>
    <dbReference type="NCBI Taxonomy" id="50452"/>
    <lineage>
        <taxon>Eukaryota</taxon>
        <taxon>Viridiplantae</taxon>
        <taxon>Streptophyta</taxon>
        <taxon>Embryophyta</taxon>
        <taxon>Tracheophyta</taxon>
        <taxon>Spermatophyta</taxon>
        <taxon>Magnoliopsida</taxon>
        <taxon>eudicotyledons</taxon>
        <taxon>Gunneridae</taxon>
        <taxon>Pentapetalae</taxon>
        <taxon>rosids</taxon>
        <taxon>malvids</taxon>
        <taxon>Brassicales</taxon>
        <taxon>Brassicaceae</taxon>
        <taxon>Arabideae</taxon>
        <taxon>Arabis</taxon>
    </lineage>
</organism>
<dbReference type="PANTHER" id="PTHR14379:SF7">
    <property type="entry name" value="ENDONUCLEASE OR GLYCOSYL HYDROLASE-RELATED"/>
    <property type="match status" value="1"/>
</dbReference>
<dbReference type="InterPro" id="IPR021139">
    <property type="entry name" value="NYN"/>
</dbReference>
<evidence type="ECO:0000313" key="2">
    <source>
        <dbReference type="EMBL" id="KFK23499.1"/>
    </source>
</evidence>
<dbReference type="GO" id="GO:0005777">
    <property type="term" value="C:peroxisome"/>
    <property type="evidence" value="ECO:0007669"/>
    <property type="project" value="InterPro"/>
</dbReference>
<dbReference type="OrthoDB" id="1067852at2759"/>
<gene>
    <name evidence="2" type="ORF">AALP_AAs41097U000200</name>
</gene>
<accession>A0A087G0U7</accession>
<evidence type="ECO:0000259" key="1">
    <source>
        <dbReference type="Pfam" id="PF01936"/>
    </source>
</evidence>
<reference evidence="3" key="1">
    <citation type="journal article" date="2015" name="Nat. Plants">
        <title>Genome expansion of Arabis alpina linked with retrotransposition and reduced symmetric DNA methylation.</title>
        <authorList>
            <person name="Willing E.M."/>
            <person name="Rawat V."/>
            <person name="Mandakova T."/>
            <person name="Maumus F."/>
            <person name="James G.V."/>
            <person name="Nordstroem K.J."/>
            <person name="Becker C."/>
            <person name="Warthmann N."/>
            <person name="Chica C."/>
            <person name="Szarzynska B."/>
            <person name="Zytnicki M."/>
            <person name="Albani M.C."/>
            <person name="Kiefer C."/>
            <person name="Bergonzi S."/>
            <person name="Castaings L."/>
            <person name="Mateos J.L."/>
            <person name="Berns M.C."/>
            <person name="Bujdoso N."/>
            <person name="Piofczyk T."/>
            <person name="de Lorenzo L."/>
            <person name="Barrero-Sicilia C."/>
            <person name="Mateos I."/>
            <person name="Piednoel M."/>
            <person name="Hagmann J."/>
            <person name="Chen-Min-Tao R."/>
            <person name="Iglesias-Fernandez R."/>
            <person name="Schuster S.C."/>
            <person name="Alonso-Blanco C."/>
            <person name="Roudier F."/>
            <person name="Carbonero P."/>
            <person name="Paz-Ares J."/>
            <person name="Davis S.J."/>
            <person name="Pecinka A."/>
            <person name="Quesneville H."/>
            <person name="Colot V."/>
            <person name="Lysak M.A."/>
            <person name="Weigel D."/>
            <person name="Coupland G."/>
            <person name="Schneeberger K."/>
        </authorList>
    </citation>
    <scope>NUCLEOTIDE SEQUENCE [LARGE SCALE GENOMIC DNA]</scope>
    <source>
        <strain evidence="3">cv. Pajares</strain>
    </source>
</reference>
<evidence type="ECO:0000313" key="3">
    <source>
        <dbReference type="Proteomes" id="UP000029120"/>
    </source>
</evidence>
<dbReference type="Gramene" id="KFK23499">
    <property type="protein sequence ID" value="KFK23499"/>
    <property type="gene ID" value="AALP_AAs41097U000200"/>
</dbReference>
<feature type="domain" description="NYN" evidence="1">
    <location>
        <begin position="19"/>
        <end position="157"/>
    </location>
</feature>
<dbReference type="PANTHER" id="PTHR14379">
    <property type="entry name" value="LIMKAIN B LKAP"/>
    <property type="match status" value="1"/>
</dbReference>
<name>A0A087G0U7_ARAAL</name>
<sequence length="191" mass="22355">MAEQEEEEEEESLYEACITNVFWDLEDFPVPPGRKLDRKFAHNMESTLELEGYIGDLKIWAYGGEKPPKVARKLDDHLGFIDIMLLQKTDSKRARLNKMILDMIYCVYENPLYRTFRFKINLVVIAKDIPGEDTDLFPVLGELKRKQCNVNVILAIPDDWPSKEHYPHPVADLVWHWTRLFDGEEPIESDT</sequence>
<dbReference type="AlphaFoldDB" id="A0A087G0U7"/>
<dbReference type="InterPro" id="IPR024768">
    <property type="entry name" value="Marf1"/>
</dbReference>
<keyword evidence="3" id="KW-1185">Reference proteome</keyword>
<dbReference type="GO" id="GO:0004540">
    <property type="term" value="F:RNA nuclease activity"/>
    <property type="evidence" value="ECO:0007669"/>
    <property type="project" value="InterPro"/>
</dbReference>
<proteinExistence type="predicted"/>
<dbReference type="Proteomes" id="UP000029120">
    <property type="component" value="Unassembled WGS sequence"/>
</dbReference>
<dbReference type="GO" id="GO:0010468">
    <property type="term" value="P:regulation of gene expression"/>
    <property type="evidence" value="ECO:0007669"/>
    <property type="project" value="InterPro"/>
</dbReference>
<dbReference type="EMBL" id="KL978428">
    <property type="protein sequence ID" value="KFK23499.1"/>
    <property type="molecule type" value="Genomic_DNA"/>
</dbReference>
<dbReference type="Pfam" id="PF01936">
    <property type="entry name" value="NYN"/>
    <property type="match status" value="1"/>
</dbReference>